<dbReference type="OrthoDB" id="3267295at2759"/>
<reference evidence="2" key="1">
    <citation type="journal article" date="2020" name="Nat. Commun.">
        <title>Large-scale genome sequencing of mycorrhizal fungi provides insights into the early evolution of symbiotic traits.</title>
        <authorList>
            <person name="Miyauchi S."/>
            <person name="Kiss E."/>
            <person name="Kuo A."/>
            <person name="Drula E."/>
            <person name="Kohler A."/>
            <person name="Sanchez-Garcia M."/>
            <person name="Morin E."/>
            <person name="Andreopoulos B."/>
            <person name="Barry K.W."/>
            <person name="Bonito G."/>
            <person name="Buee M."/>
            <person name="Carver A."/>
            <person name="Chen C."/>
            <person name="Cichocki N."/>
            <person name="Clum A."/>
            <person name="Culley D."/>
            <person name="Crous P.W."/>
            <person name="Fauchery L."/>
            <person name="Girlanda M."/>
            <person name="Hayes R.D."/>
            <person name="Keri Z."/>
            <person name="LaButti K."/>
            <person name="Lipzen A."/>
            <person name="Lombard V."/>
            <person name="Magnuson J."/>
            <person name="Maillard F."/>
            <person name="Murat C."/>
            <person name="Nolan M."/>
            <person name="Ohm R.A."/>
            <person name="Pangilinan J."/>
            <person name="Pereira M.F."/>
            <person name="Perotto S."/>
            <person name="Peter M."/>
            <person name="Pfister S."/>
            <person name="Riley R."/>
            <person name="Sitrit Y."/>
            <person name="Stielow J.B."/>
            <person name="Szollosi G."/>
            <person name="Zifcakova L."/>
            <person name="Stursova M."/>
            <person name="Spatafora J.W."/>
            <person name="Tedersoo L."/>
            <person name="Vaario L.M."/>
            <person name="Yamada A."/>
            <person name="Yan M."/>
            <person name="Wang P."/>
            <person name="Xu J."/>
            <person name="Bruns T."/>
            <person name="Baldrian P."/>
            <person name="Vilgalys R."/>
            <person name="Dunand C."/>
            <person name="Henrissat B."/>
            <person name="Grigoriev I.V."/>
            <person name="Hibbett D."/>
            <person name="Nagy L.G."/>
            <person name="Martin F.M."/>
        </authorList>
    </citation>
    <scope>NUCLEOTIDE SEQUENCE</scope>
    <source>
        <strain evidence="2">UP504</strain>
    </source>
</reference>
<keyword evidence="1" id="KW-1133">Transmembrane helix</keyword>
<dbReference type="Proteomes" id="UP000886523">
    <property type="component" value="Unassembled WGS sequence"/>
</dbReference>
<feature type="transmembrane region" description="Helical" evidence="1">
    <location>
        <begin position="103"/>
        <end position="121"/>
    </location>
</feature>
<sequence>MGRTVECFSRPENLRCSGLSHIQGVIVILPPAVQLLTALFLATSIGRRKLRNSLIFIEAFATFALAAGDFVLHEAARDSSPSFLDTFQVADRAIGALSSIPPFSYTLFLLLYLNASVLPFVNPLYSNIYRYSFAILIPLIIVFNELGGLLSLDYGVVGGTIAQGFTDVNAQMSSHTFTVVTLATLLVIQLGAGISCGILTYHMDRIEKLGDGIPGTYPSAMMWVTAGTAVGAVEALLAFAGANFVTVLVRRVLVVVSRLFVIIALTKQAYESLIPPLGTGSLPLENKTNLRSKISNPRYSTFTHFHNRFLDRTRSLYDIGPSDNNAMLGRGPRRVTVTYDRVNPPTLNQPFANQA</sequence>
<organism evidence="2 3">
    <name type="scientific">Hydnum rufescens UP504</name>
    <dbReference type="NCBI Taxonomy" id="1448309"/>
    <lineage>
        <taxon>Eukaryota</taxon>
        <taxon>Fungi</taxon>
        <taxon>Dikarya</taxon>
        <taxon>Basidiomycota</taxon>
        <taxon>Agaricomycotina</taxon>
        <taxon>Agaricomycetes</taxon>
        <taxon>Cantharellales</taxon>
        <taxon>Hydnaceae</taxon>
        <taxon>Hydnum</taxon>
    </lineage>
</organism>
<feature type="transmembrane region" description="Helical" evidence="1">
    <location>
        <begin position="220"/>
        <end position="242"/>
    </location>
</feature>
<feature type="transmembrane region" description="Helical" evidence="1">
    <location>
        <begin position="177"/>
        <end position="199"/>
    </location>
</feature>
<gene>
    <name evidence="2" type="ORF">BS47DRAFT_356044</name>
</gene>
<keyword evidence="1" id="KW-0472">Membrane</keyword>
<evidence type="ECO:0000313" key="3">
    <source>
        <dbReference type="Proteomes" id="UP000886523"/>
    </source>
</evidence>
<comment type="caution">
    <text evidence="2">The sequence shown here is derived from an EMBL/GenBank/DDBJ whole genome shotgun (WGS) entry which is preliminary data.</text>
</comment>
<protein>
    <submittedName>
        <fullName evidence="2">Uncharacterized protein</fullName>
    </submittedName>
</protein>
<accession>A0A9P6AJL8</accession>
<evidence type="ECO:0000313" key="2">
    <source>
        <dbReference type="EMBL" id="KAF9507027.1"/>
    </source>
</evidence>
<feature type="transmembrane region" description="Helical" evidence="1">
    <location>
        <begin position="54"/>
        <end position="72"/>
    </location>
</feature>
<feature type="transmembrane region" description="Helical" evidence="1">
    <location>
        <begin position="133"/>
        <end position="157"/>
    </location>
</feature>
<dbReference type="AlphaFoldDB" id="A0A9P6AJL8"/>
<keyword evidence="1" id="KW-0812">Transmembrane</keyword>
<evidence type="ECO:0000256" key="1">
    <source>
        <dbReference type="SAM" id="Phobius"/>
    </source>
</evidence>
<proteinExistence type="predicted"/>
<dbReference type="EMBL" id="MU129092">
    <property type="protein sequence ID" value="KAF9507027.1"/>
    <property type="molecule type" value="Genomic_DNA"/>
</dbReference>
<keyword evidence="3" id="KW-1185">Reference proteome</keyword>
<name>A0A9P6AJL8_9AGAM</name>
<feature type="transmembrane region" description="Helical" evidence="1">
    <location>
        <begin position="20"/>
        <end position="42"/>
    </location>
</feature>